<proteinExistence type="predicted"/>
<accession>A0ABD5IPP7</accession>
<protein>
    <submittedName>
        <fullName evidence="1">Uncharacterized protein</fullName>
    </submittedName>
</protein>
<reference evidence="1 2" key="1">
    <citation type="submission" date="2023-11" db="EMBL/GenBank/DDBJ databases">
        <title>Detection of rare carbapenemases in Enterobacterales - comparison of two colorimetric and two CIM-based carbapenemase assays.</title>
        <authorList>
            <person name="Schaffarczyk L."/>
            <person name="Noster J."/>
            <person name="Stelzer Y."/>
            <person name="Sattler J."/>
            <person name="Gatermann S."/>
            <person name="Hamprecht A."/>
        </authorList>
    </citation>
    <scope>NUCLEOTIDE SEQUENCE [LARGE SCALE GENOMIC DNA]</scope>
    <source>
        <strain evidence="1 2">CIM-Carb-136</strain>
    </source>
</reference>
<gene>
    <name evidence="1" type="ORF">SJ435_24815</name>
</gene>
<organism evidence="1 2">
    <name type="scientific">Serratia marcescens</name>
    <dbReference type="NCBI Taxonomy" id="615"/>
    <lineage>
        <taxon>Bacteria</taxon>
        <taxon>Pseudomonadati</taxon>
        <taxon>Pseudomonadota</taxon>
        <taxon>Gammaproteobacteria</taxon>
        <taxon>Enterobacterales</taxon>
        <taxon>Yersiniaceae</taxon>
        <taxon>Serratia</taxon>
    </lineage>
</organism>
<dbReference type="Proteomes" id="UP001275057">
    <property type="component" value="Unassembled WGS sequence"/>
</dbReference>
<dbReference type="EMBL" id="JAXABG010000028">
    <property type="protein sequence ID" value="MDX7085607.1"/>
    <property type="molecule type" value="Genomic_DNA"/>
</dbReference>
<sequence>MVEENITTTHLSKEDFFLALRNFDCAVCEALAVSQSVGVREAEAYMGWSTHIFARICVNATIMIGNIPGSRWGKRDYDFWDFSLVAPYTRALIESELLLFYLSRIPSSQAEWSAKLNVMHMSDCMKRMEHFSPDPESDAAFEEQREMIAKRLHENEHFNALDAGTKKRCLSGKALTIKNRDEILDDMGVDRKQFKKIFDLLSHYTHVLPMSYYRMEANGRGTGCFNQVDYSYIYLAMEICTEVLTRCTDIITEMFPDTKKSMKGLKSKFSLGPKPRK</sequence>
<comment type="caution">
    <text evidence="1">The sequence shown here is derived from an EMBL/GenBank/DDBJ whole genome shotgun (WGS) entry which is preliminary data.</text>
</comment>
<dbReference type="RefSeq" id="WP_147095339.1">
    <property type="nucleotide sequence ID" value="NZ_JAXABG010000028.1"/>
</dbReference>
<dbReference type="AlphaFoldDB" id="A0ABD5IPP7"/>
<evidence type="ECO:0000313" key="1">
    <source>
        <dbReference type="EMBL" id="MDX7085607.1"/>
    </source>
</evidence>
<name>A0ABD5IPP7_SERMA</name>
<evidence type="ECO:0000313" key="2">
    <source>
        <dbReference type="Proteomes" id="UP001275057"/>
    </source>
</evidence>